<dbReference type="Gene3D" id="3.30.1330.40">
    <property type="entry name" value="RutC-like"/>
    <property type="match status" value="1"/>
</dbReference>
<organism evidence="2">
    <name type="scientific">Caldilinea aerophila</name>
    <dbReference type="NCBI Taxonomy" id="133453"/>
    <lineage>
        <taxon>Bacteria</taxon>
        <taxon>Bacillati</taxon>
        <taxon>Chloroflexota</taxon>
        <taxon>Caldilineae</taxon>
        <taxon>Caldilineales</taxon>
        <taxon>Caldilineaceae</taxon>
        <taxon>Caldilinea</taxon>
    </lineage>
</organism>
<reference evidence="2" key="1">
    <citation type="journal article" date="2020" name="mSystems">
        <title>Genome- and Community-Level Interaction Insights into Carbon Utilization and Element Cycling Functions of Hydrothermarchaeota in Hydrothermal Sediment.</title>
        <authorList>
            <person name="Zhou Z."/>
            <person name="Liu Y."/>
            <person name="Xu W."/>
            <person name="Pan J."/>
            <person name="Luo Z.H."/>
            <person name="Li M."/>
        </authorList>
    </citation>
    <scope>NUCLEOTIDE SEQUENCE [LARGE SCALE GENOMIC DNA]</scope>
    <source>
        <strain evidence="2">SpSt-289</strain>
    </source>
</reference>
<comment type="caution">
    <text evidence="2">The sequence shown here is derived from an EMBL/GenBank/DDBJ whole genome shotgun (WGS) entry which is preliminary data.</text>
</comment>
<dbReference type="Pfam" id="PF01042">
    <property type="entry name" value="Ribonuc_L-PSP"/>
    <property type="match status" value="1"/>
</dbReference>
<dbReference type="NCBIfam" id="TIGR00004">
    <property type="entry name" value="Rid family detoxifying hydrolase"/>
    <property type="match status" value="1"/>
</dbReference>
<dbReference type="InterPro" id="IPR006175">
    <property type="entry name" value="YjgF/YER057c/UK114"/>
</dbReference>
<protein>
    <submittedName>
        <fullName evidence="2">RidA family protein</fullName>
    </submittedName>
</protein>
<dbReference type="AlphaFoldDB" id="A0A7C1FFQ3"/>
<evidence type="ECO:0000256" key="1">
    <source>
        <dbReference type="ARBA" id="ARBA00010552"/>
    </source>
</evidence>
<proteinExistence type="inferred from homology"/>
<dbReference type="InterPro" id="IPR006056">
    <property type="entry name" value="RidA"/>
</dbReference>
<dbReference type="EMBL" id="DSMG01000086">
    <property type="protein sequence ID" value="HDX31619.1"/>
    <property type="molecule type" value="Genomic_DNA"/>
</dbReference>
<accession>A0A7C1FFQ3</accession>
<comment type="similarity">
    <text evidence="1">Belongs to the RutC family.</text>
</comment>
<dbReference type="PANTHER" id="PTHR11803">
    <property type="entry name" value="2-IMINOBUTANOATE/2-IMINOPROPANOATE DEAMINASE RIDA"/>
    <property type="match status" value="1"/>
</dbReference>
<name>A0A7C1FFQ3_9CHLR</name>
<dbReference type="PANTHER" id="PTHR11803:SF39">
    <property type="entry name" value="2-IMINOBUTANOATE_2-IMINOPROPANOATE DEAMINASE"/>
    <property type="match status" value="1"/>
</dbReference>
<dbReference type="GO" id="GO:0019239">
    <property type="term" value="F:deaminase activity"/>
    <property type="evidence" value="ECO:0007669"/>
    <property type="project" value="TreeGrafter"/>
</dbReference>
<sequence length="127" mass="13283">MGKQIISTSGAPAAIGPYSQAVRVGQFLFASGQLGLDPVTGELPEGIEAQTRQALANMQAVLAAAGATPKDVVKTTIFLANMADFAIVNRIYAEIFGEEPPARSTVQVAALPKNGLVEIEMIVWLGD</sequence>
<dbReference type="PROSITE" id="PS01094">
    <property type="entry name" value="UPF0076"/>
    <property type="match status" value="1"/>
</dbReference>
<dbReference type="FunFam" id="3.30.1330.40:FF:000001">
    <property type="entry name" value="L-PSP family endoribonuclease"/>
    <property type="match status" value="1"/>
</dbReference>
<dbReference type="InterPro" id="IPR019897">
    <property type="entry name" value="RidA_CS"/>
</dbReference>
<dbReference type="CDD" id="cd00448">
    <property type="entry name" value="YjgF_YER057c_UK114_family"/>
    <property type="match status" value="1"/>
</dbReference>
<dbReference type="GO" id="GO:0005829">
    <property type="term" value="C:cytosol"/>
    <property type="evidence" value="ECO:0007669"/>
    <property type="project" value="TreeGrafter"/>
</dbReference>
<gene>
    <name evidence="2" type="ORF">ENQ20_09020</name>
</gene>
<dbReference type="SUPFAM" id="SSF55298">
    <property type="entry name" value="YjgF-like"/>
    <property type="match status" value="1"/>
</dbReference>
<evidence type="ECO:0000313" key="2">
    <source>
        <dbReference type="EMBL" id="HDX31619.1"/>
    </source>
</evidence>
<dbReference type="InterPro" id="IPR035959">
    <property type="entry name" value="RutC-like_sf"/>
</dbReference>